<evidence type="ECO:0000313" key="7">
    <source>
        <dbReference type="Proteomes" id="UP000059074"/>
    </source>
</evidence>
<keyword evidence="3" id="KW-0159">Chromosome partition</keyword>
<proteinExistence type="predicted"/>
<dbReference type="NCBIfam" id="TIGR00281">
    <property type="entry name" value="SMC-Scp complex subunit ScpB"/>
    <property type="match status" value="1"/>
</dbReference>
<accession>A0A120CWH1</accession>
<evidence type="ECO:0000313" key="6">
    <source>
        <dbReference type="EMBL" id="KWT69370.1"/>
    </source>
</evidence>
<dbReference type="EMBL" id="LMTR01000045">
    <property type="protein sequence ID" value="KWT69370.1"/>
    <property type="molecule type" value="Genomic_DNA"/>
</dbReference>
<keyword evidence="4" id="KW-0131">Cell cycle</keyword>
<feature type="compositionally biased region" description="Acidic residues" evidence="5">
    <location>
        <begin position="242"/>
        <end position="271"/>
    </location>
</feature>
<protein>
    <submittedName>
        <fullName evidence="6">Segregation and condensation protein B</fullName>
    </submittedName>
</protein>
<feature type="region of interest" description="Disordered" evidence="5">
    <location>
        <begin position="1"/>
        <end position="37"/>
    </location>
</feature>
<evidence type="ECO:0000256" key="3">
    <source>
        <dbReference type="ARBA" id="ARBA00022829"/>
    </source>
</evidence>
<dbReference type="Pfam" id="PF04079">
    <property type="entry name" value="SMC_ScpB"/>
    <property type="match status" value="1"/>
</dbReference>
<evidence type="ECO:0000256" key="1">
    <source>
        <dbReference type="ARBA" id="ARBA00022490"/>
    </source>
</evidence>
<evidence type="ECO:0000256" key="5">
    <source>
        <dbReference type="SAM" id="MobiDB-lite"/>
    </source>
</evidence>
<dbReference type="SUPFAM" id="SSF46785">
    <property type="entry name" value="Winged helix' DNA-binding domain"/>
    <property type="match status" value="2"/>
</dbReference>
<dbReference type="PANTHER" id="PTHR34298:SF2">
    <property type="entry name" value="SEGREGATION AND CONDENSATION PROTEIN B"/>
    <property type="match status" value="1"/>
</dbReference>
<keyword evidence="1" id="KW-0963">Cytoplasm</keyword>
<dbReference type="PATRIC" id="fig|121290.4.peg.2689"/>
<evidence type="ECO:0000256" key="2">
    <source>
        <dbReference type="ARBA" id="ARBA00022618"/>
    </source>
</evidence>
<dbReference type="Gene3D" id="1.10.10.10">
    <property type="entry name" value="Winged helix-like DNA-binding domain superfamily/Winged helix DNA-binding domain"/>
    <property type="match status" value="2"/>
</dbReference>
<comment type="caution">
    <text evidence="6">The sequence shown here is derived from an EMBL/GenBank/DDBJ whole genome shotgun (WGS) entry which is preliminary data.</text>
</comment>
<evidence type="ECO:0000256" key="4">
    <source>
        <dbReference type="ARBA" id="ARBA00023306"/>
    </source>
</evidence>
<dbReference type="STRING" id="121290.APY04_1453"/>
<dbReference type="AlphaFoldDB" id="A0A120CWH1"/>
<dbReference type="InterPro" id="IPR036388">
    <property type="entry name" value="WH-like_DNA-bd_sf"/>
</dbReference>
<name>A0A120CWH1_HYPSL</name>
<reference evidence="6 7" key="1">
    <citation type="submission" date="2015-10" db="EMBL/GenBank/DDBJ databases">
        <title>Transcriptomic analysis of a linuron degrading triple-species bacterial consortium.</title>
        <authorList>
            <person name="Albers P."/>
        </authorList>
    </citation>
    <scope>NUCLEOTIDE SEQUENCE [LARGE SCALE GENOMIC DNA]</scope>
    <source>
        <strain evidence="6 7">WDL6</strain>
    </source>
</reference>
<dbReference type="Proteomes" id="UP000059074">
    <property type="component" value="Unassembled WGS sequence"/>
</dbReference>
<feature type="compositionally biased region" description="Low complexity" evidence="5">
    <location>
        <begin position="272"/>
        <end position="281"/>
    </location>
</feature>
<keyword evidence="2" id="KW-0132">Cell division</keyword>
<feature type="region of interest" description="Disordered" evidence="5">
    <location>
        <begin position="242"/>
        <end position="290"/>
    </location>
</feature>
<dbReference type="GO" id="GO:0051301">
    <property type="term" value="P:cell division"/>
    <property type="evidence" value="ECO:0007669"/>
    <property type="project" value="UniProtKB-KW"/>
</dbReference>
<sequence>MTKEKRMEPPRLSLVPSGRDHGASDVGDGVADDEAQNSPNVAALPFADHREKLRIVEAVLFAASEPLDIARLANHLPEGEDVAALLEELRAFYAGRGVNLVKVAGKWAFRTASDLSYLLERFATQERRLSKAALETLSIIAYHQPVTRAEIEEIRGVTTSAGTLDILLETGWVRLRGRRRAPGRPVTYGTSDSFLEHFSLDSIKDLPGLAELRASGLLDGNLPPDFTVPEPTDIAALMPDELPLDAIDEEDAGAEAEADEIETEEDGDADASLDAPASDGLPADDEADKP</sequence>
<dbReference type="RefSeq" id="WP_245281858.1">
    <property type="nucleotide sequence ID" value="NZ_LMTR01000045.1"/>
</dbReference>
<dbReference type="GO" id="GO:0051304">
    <property type="term" value="P:chromosome separation"/>
    <property type="evidence" value="ECO:0007669"/>
    <property type="project" value="InterPro"/>
</dbReference>
<organism evidence="6 7">
    <name type="scientific">Hyphomicrobium sulfonivorans</name>
    <dbReference type="NCBI Taxonomy" id="121290"/>
    <lineage>
        <taxon>Bacteria</taxon>
        <taxon>Pseudomonadati</taxon>
        <taxon>Pseudomonadota</taxon>
        <taxon>Alphaproteobacteria</taxon>
        <taxon>Hyphomicrobiales</taxon>
        <taxon>Hyphomicrobiaceae</taxon>
        <taxon>Hyphomicrobium</taxon>
    </lineage>
</organism>
<dbReference type="PANTHER" id="PTHR34298">
    <property type="entry name" value="SEGREGATION AND CONDENSATION PROTEIN B"/>
    <property type="match status" value="1"/>
</dbReference>
<gene>
    <name evidence="6" type="ORF">APY04_1453</name>
</gene>
<keyword evidence="7" id="KW-1185">Reference proteome</keyword>
<dbReference type="InterPro" id="IPR036390">
    <property type="entry name" value="WH_DNA-bd_sf"/>
</dbReference>
<dbReference type="InterPro" id="IPR005234">
    <property type="entry name" value="ScpB_csome_segregation"/>
</dbReference>